<gene>
    <name evidence="1" type="ORF">J2S37_001795</name>
</gene>
<comment type="caution">
    <text evidence="1">The sequence shown here is derived from an EMBL/GenBank/DDBJ whole genome shotgun (WGS) entry which is preliminary data.</text>
</comment>
<accession>A0ABU2B9F7</accession>
<sequence>MKLPLGRPLGVGIAVAMAAGAILINGNYLDVFEPHRDVNPEASKVVVISVRSNSFEQVVLGELYKQGLERSGRQATLSLDRVGTEQGTGRLPYGSADLVISCAGDMLYRMNTARAKELRLEIKANDYDRDEAREKVYEAVMQSLSDNVNATDPSNAIGCAHSKSGLPEHIVPVYRVPVLDRKERGTLNVVSGSITTKDLGDLVKRAKEIGSSSDAVREFLNEKGIAFK</sequence>
<dbReference type="RefSeq" id="WP_277104792.1">
    <property type="nucleotide sequence ID" value="NZ_BAAAJS010000074.1"/>
</dbReference>
<name>A0ABU2B9F7_9CORY</name>
<organism evidence="1 2">
    <name type="scientific">Corynebacterium felinum</name>
    <dbReference type="NCBI Taxonomy" id="131318"/>
    <lineage>
        <taxon>Bacteria</taxon>
        <taxon>Bacillati</taxon>
        <taxon>Actinomycetota</taxon>
        <taxon>Actinomycetes</taxon>
        <taxon>Mycobacteriales</taxon>
        <taxon>Corynebacteriaceae</taxon>
        <taxon>Corynebacterium</taxon>
    </lineage>
</organism>
<evidence type="ECO:0000313" key="1">
    <source>
        <dbReference type="EMBL" id="MDR7355257.1"/>
    </source>
</evidence>
<dbReference type="Proteomes" id="UP001183619">
    <property type="component" value="Unassembled WGS sequence"/>
</dbReference>
<reference evidence="1 2" key="1">
    <citation type="submission" date="2023-07" db="EMBL/GenBank/DDBJ databases">
        <title>Sequencing the genomes of 1000 actinobacteria strains.</title>
        <authorList>
            <person name="Klenk H.-P."/>
        </authorList>
    </citation>
    <scope>NUCLEOTIDE SEQUENCE [LARGE SCALE GENOMIC DNA]</scope>
    <source>
        <strain evidence="1 2">DSM 44508</strain>
    </source>
</reference>
<proteinExistence type="predicted"/>
<evidence type="ECO:0000313" key="2">
    <source>
        <dbReference type="Proteomes" id="UP001183619"/>
    </source>
</evidence>
<dbReference type="EMBL" id="JAVDYF010000001">
    <property type="protein sequence ID" value="MDR7355257.1"/>
    <property type="molecule type" value="Genomic_DNA"/>
</dbReference>
<dbReference type="Gene3D" id="3.40.190.10">
    <property type="entry name" value="Periplasmic binding protein-like II"/>
    <property type="match status" value="1"/>
</dbReference>
<keyword evidence="2" id="KW-1185">Reference proteome</keyword>
<protein>
    <submittedName>
        <fullName evidence="1">Glycine betaine/choline ABC-type transport system substrate-binding protein</fullName>
    </submittedName>
</protein>